<sequence>MGCYQAKQIKRHIERESSNISDKAFRIEEKLKNEILLLRSCLFEVLDMKEYQKSLISIQQDICLIKMKKRHEENIEDIIRCYEQNVLQRAKQIAAIIKQQKEINSETSLVIEQKGESPNENTNQNRGHILKNIKSLNTNCNSLNESKIFHNVQHYDVFQVLRYCESLNFEENQNYSLNVEPIQIDCGDEQEEVVEFKLN</sequence>
<protein>
    <submittedName>
        <fullName evidence="1">Uncharacterized protein</fullName>
    </submittedName>
</protein>
<gene>
    <name evidence="1" type="ORF">TTHERM_00113150</name>
</gene>
<organism evidence="1 2">
    <name type="scientific">Tetrahymena thermophila (strain SB210)</name>
    <dbReference type="NCBI Taxonomy" id="312017"/>
    <lineage>
        <taxon>Eukaryota</taxon>
        <taxon>Sar</taxon>
        <taxon>Alveolata</taxon>
        <taxon>Ciliophora</taxon>
        <taxon>Intramacronucleata</taxon>
        <taxon>Oligohymenophorea</taxon>
        <taxon>Hymenostomatida</taxon>
        <taxon>Tetrahymenina</taxon>
        <taxon>Tetrahymenidae</taxon>
        <taxon>Tetrahymena</taxon>
    </lineage>
</organism>
<evidence type="ECO:0000313" key="2">
    <source>
        <dbReference type="Proteomes" id="UP000009168"/>
    </source>
</evidence>
<dbReference type="HOGENOM" id="CLU_1374704_0_0_1"/>
<dbReference type="RefSeq" id="XP_001010710.1">
    <property type="nucleotide sequence ID" value="XM_001010710.1"/>
</dbReference>
<reference evidence="2" key="1">
    <citation type="journal article" date="2006" name="PLoS Biol.">
        <title>Macronuclear genome sequence of the ciliate Tetrahymena thermophila, a model eukaryote.</title>
        <authorList>
            <person name="Eisen J.A."/>
            <person name="Coyne R.S."/>
            <person name="Wu M."/>
            <person name="Wu D."/>
            <person name="Thiagarajan M."/>
            <person name="Wortman J.R."/>
            <person name="Badger J.H."/>
            <person name="Ren Q."/>
            <person name="Amedeo P."/>
            <person name="Jones K.M."/>
            <person name="Tallon L.J."/>
            <person name="Delcher A.L."/>
            <person name="Salzberg S.L."/>
            <person name="Silva J.C."/>
            <person name="Haas B.J."/>
            <person name="Majoros W.H."/>
            <person name="Farzad M."/>
            <person name="Carlton J.M."/>
            <person name="Smith R.K. Jr."/>
            <person name="Garg J."/>
            <person name="Pearlman R.E."/>
            <person name="Karrer K.M."/>
            <person name="Sun L."/>
            <person name="Manning G."/>
            <person name="Elde N.C."/>
            <person name="Turkewitz A.P."/>
            <person name="Asai D.J."/>
            <person name="Wilkes D.E."/>
            <person name="Wang Y."/>
            <person name="Cai H."/>
            <person name="Collins K."/>
            <person name="Stewart B.A."/>
            <person name="Lee S.R."/>
            <person name="Wilamowska K."/>
            <person name="Weinberg Z."/>
            <person name="Ruzzo W.L."/>
            <person name="Wloga D."/>
            <person name="Gaertig J."/>
            <person name="Frankel J."/>
            <person name="Tsao C.-C."/>
            <person name="Gorovsky M.A."/>
            <person name="Keeling P.J."/>
            <person name="Waller R.F."/>
            <person name="Patron N.J."/>
            <person name="Cherry J.M."/>
            <person name="Stover N.A."/>
            <person name="Krieger C.J."/>
            <person name="del Toro C."/>
            <person name="Ryder H.F."/>
            <person name="Williamson S.C."/>
            <person name="Barbeau R.A."/>
            <person name="Hamilton E.P."/>
            <person name="Orias E."/>
        </authorList>
    </citation>
    <scope>NUCLEOTIDE SEQUENCE [LARGE SCALE GENOMIC DNA]</scope>
    <source>
        <strain evidence="2">SB210</strain>
    </source>
</reference>
<keyword evidence="2" id="KW-1185">Reference proteome</keyword>
<dbReference type="AlphaFoldDB" id="Q22Z56"/>
<dbReference type="EMBL" id="GG662798">
    <property type="protein sequence ID" value="EAR90465.1"/>
    <property type="molecule type" value="Genomic_DNA"/>
</dbReference>
<proteinExistence type="predicted"/>
<dbReference type="InParanoid" id="Q22Z56"/>
<accession>Q22Z56</accession>
<evidence type="ECO:0000313" key="1">
    <source>
        <dbReference type="EMBL" id="EAR90465.1"/>
    </source>
</evidence>
<dbReference type="Proteomes" id="UP000009168">
    <property type="component" value="Unassembled WGS sequence"/>
</dbReference>
<dbReference type="GeneID" id="7843574"/>
<name>Q22Z56_TETTS</name>
<dbReference type="KEGG" id="tet:TTHERM_00113150"/>